<comment type="cofactor">
    <cofactor evidence="13">
        <name>Zn(2+)</name>
        <dbReference type="ChEBI" id="CHEBI:29105"/>
    </cofactor>
    <text evidence="13">Binds 1 zinc ion per subunit.</text>
</comment>
<comment type="catalytic activity">
    <reaction evidence="1">
        <text>D-mannose 6-phosphate = D-fructose 6-phosphate</text>
        <dbReference type="Rhea" id="RHEA:12356"/>
        <dbReference type="ChEBI" id="CHEBI:58735"/>
        <dbReference type="ChEBI" id="CHEBI:61527"/>
        <dbReference type="EC" id="5.3.1.8"/>
    </reaction>
</comment>
<feature type="binding site" evidence="13">
    <location>
        <position position="108"/>
    </location>
    <ligand>
        <name>Zn(2+)</name>
        <dbReference type="ChEBI" id="CHEBI:29105"/>
    </ligand>
</feature>
<proteinExistence type="inferred from homology"/>
<dbReference type="UniPathway" id="UPA00126">
    <property type="reaction ID" value="UER00423"/>
</dbReference>
<dbReference type="SUPFAM" id="SSF51182">
    <property type="entry name" value="RmlC-like cupins"/>
    <property type="match status" value="1"/>
</dbReference>
<dbReference type="PANTHER" id="PTHR10309">
    <property type="entry name" value="MANNOSE-6-PHOSPHATE ISOMERASE"/>
    <property type="match status" value="1"/>
</dbReference>
<evidence type="ECO:0000256" key="3">
    <source>
        <dbReference type="ARBA" id="ARBA00004666"/>
    </source>
</evidence>
<comment type="caution">
    <text evidence="18">The sequence shown here is derived from an EMBL/GenBank/DDBJ whole genome shotgun (WGS) entry which is preliminary data.</text>
</comment>
<sequence length="425" mass="47215">MSHIYKLDCVPNNYHWGKIGRSSKVAQYMSSYPNFKVDDSKPYSELWMGTHPDGMSMLSDKKSTSLANLISSDPEKYLGSNIAALYENQLPFLYKILSIQTALSIQAHPGKKLAQELHIKSPNLYRDPNHKPEMSIALTEFEAMSGFRPLEEISAFINEYPELRNVIGTDIADNFVKVSNSKSSTLQEQKSALKAAFGALMKQSQQVISDNLHSLLEKTKSQSHQTGSIPELIHRLNSQYPDDVGIFCLMFLNIIILKPGDAFFMGADEPHAYISGNIVECMATSDNVVRAGLTPKFRDVDVLVDMITYDFGPAESKLTVPTEWRNSNTQGPPSKFSKLYNPPIDEFSILRTSLPSNTDFDQILISGPAIVFIAEGNGSIKTENQKVDISEGNSFFIPANTPFTLENTNSSDHQLLAYTAFCSGL</sequence>
<evidence type="ECO:0000256" key="6">
    <source>
        <dbReference type="ARBA" id="ARBA00018236"/>
    </source>
</evidence>
<accession>A0A2T9Y926</accession>
<dbReference type="GO" id="GO:0004476">
    <property type="term" value="F:mannose-6-phosphate isomerase activity"/>
    <property type="evidence" value="ECO:0007669"/>
    <property type="project" value="UniProtKB-EC"/>
</dbReference>
<dbReference type="InterPro" id="IPR049071">
    <property type="entry name" value="MPI_cupin_dom"/>
</dbReference>
<dbReference type="InterPro" id="IPR014710">
    <property type="entry name" value="RmlC-like_jellyroll"/>
</dbReference>
<evidence type="ECO:0000256" key="2">
    <source>
        <dbReference type="ARBA" id="ARBA00002564"/>
    </source>
</evidence>
<evidence type="ECO:0000256" key="10">
    <source>
        <dbReference type="ARBA" id="ARBA00029741"/>
    </source>
</evidence>
<evidence type="ECO:0000313" key="18">
    <source>
        <dbReference type="EMBL" id="PVU88840.1"/>
    </source>
</evidence>
<keyword evidence="7 13" id="KW-0479">Metal-binding</keyword>
<dbReference type="STRING" id="61424.A0A2T9Y926"/>
<evidence type="ECO:0000259" key="16">
    <source>
        <dbReference type="Pfam" id="PF20512"/>
    </source>
</evidence>
<dbReference type="PRINTS" id="PR00714">
    <property type="entry name" value="MAN6PISMRASE"/>
</dbReference>
<dbReference type="Pfam" id="PF20511">
    <property type="entry name" value="PMI_typeI_cat"/>
    <property type="match status" value="1"/>
</dbReference>
<feature type="domain" description="Phosphomannose isomerase type I helical insertion" evidence="16">
    <location>
        <begin position="167"/>
        <end position="252"/>
    </location>
</feature>
<protein>
    <recommendedName>
        <fullName evidence="6">Mannose-6-phosphate isomerase</fullName>
        <ecNumber evidence="5">5.3.1.8</ecNumber>
    </recommendedName>
    <alternativeName>
        <fullName evidence="10">Phosphohexomutase</fullName>
    </alternativeName>
    <alternativeName>
        <fullName evidence="11">Phosphomannose isomerase</fullName>
    </alternativeName>
</protein>
<dbReference type="Proteomes" id="UP000245699">
    <property type="component" value="Unassembled WGS sequence"/>
</dbReference>
<dbReference type="CDD" id="cd07011">
    <property type="entry name" value="cupin_PMI_type_I_N"/>
    <property type="match status" value="1"/>
</dbReference>
<dbReference type="AlphaFoldDB" id="A0A2T9Y926"/>
<comment type="similarity">
    <text evidence="4">Belongs to the mannose-6-phosphate isomerase type 1 family.</text>
</comment>
<dbReference type="FunFam" id="1.10.441.10:FF:000001">
    <property type="entry name" value="Mannose-6-phosphate isomerase"/>
    <property type="match status" value="1"/>
</dbReference>
<evidence type="ECO:0000256" key="12">
    <source>
        <dbReference type="PIRSR" id="PIRSR001480-1"/>
    </source>
</evidence>
<organism evidence="18 20">
    <name type="scientific">Furculomyces boomerangus</name>
    <dbReference type="NCBI Taxonomy" id="61424"/>
    <lineage>
        <taxon>Eukaryota</taxon>
        <taxon>Fungi</taxon>
        <taxon>Fungi incertae sedis</taxon>
        <taxon>Zoopagomycota</taxon>
        <taxon>Kickxellomycotina</taxon>
        <taxon>Harpellomycetes</taxon>
        <taxon>Harpellales</taxon>
        <taxon>Harpellaceae</taxon>
        <taxon>Furculomyces</taxon>
    </lineage>
</organism>
<feature type="domain" description="Mannose-6-phosphate isomerase cupin" evidence="17">
    <location>
        <begin position="369"/>
        <end position="405"/>
    </location>
</feature>
<feature type="active site" evidence="12">
    <location>
        <position position="290"/>
    </location>
</feature>
<evidence type="ECO:0000256" key="1">
    <source>
        <dbReference type="ARBA" id="ARBA00000757"/>
    </source>
</evidence>
<dbReference type="InterPro" id="IPR016305">
    <property type="entry name" value="Mannose-6-P_Isomerase"/>
</dbReference>
<evidence type="ECO:0000256" key="11">
    <source>
        <dbReference type="ARBA" id="ARBA00030762"/>
    </source>
</evidence>
<reference evidence="18 20" key="1">
    <citation type="journal article" date="2018" name="MBio">
        <title>Comparative Genomics Reveals the Core Gene Toolbox for the Fungus-Insect Symbiosis.</title>
        <authorList>
            <person name="Wang Y."/>
            <person name="Stata M."/>
            <person name="Wang W."/>
            <person name="Stajich J.E."/>
            <person name="White M.M."/>
            <person name="Moncalvo J.M."/>
        </authorList>
    </citation>
    <scope>NUCLEOTIDE SEQUENCE [LARGE SCALE GENOMIC DNA]</scope>
    <source>
        <strain evidence="18 20">AUS-77-4</strain>
    </source>
</reference>
<keyword evidence="8 13" id="KW-0862">Zinc</keyword>
<feature type="domain" description="Phosphomannose isomerase type I catalytic" evidence="15">
    <location>
        <begin position="4"/>
        <end position="150"/>
    </location>
</feature>
<dbReference type="InterPro" id="IPR001250">
    <property type="entry name" value="Man6P_Isoase-1"/>
</dbReference>
<dbReference type="EMBL" id="MBFT01000191">
    <property type="protein sequence ID" value="PVU95307.1"/>
    <property type="molecule type" value="Genomic_DNA"/>
</dbReference>
<comment type="pathway">
    <text evidence="3 14">Nucleotide-sugar biosynthesis; GDP-alpha-D-mannose biosynthesis; alpha-D-mannose 1-phosphate from D-fructose 6-phosphate: step 1/2.</text>
</comment>
<dbReference type="GO" id="GO:0008270">
    <property type="term" value="F:zinc ion binding"/>
    <property type="evidence" value="ECO:0007669"/>
    <property type="project" value="InterPro"/>
</dbReference>
<dbReference type="NCBIfam" id="TIGR00218">
    <property type="entry name" value="manA"/>
    <property type="match status" value="1"/>
</dbReference>
<dbReference type="EMBL" id="MBFT01000593">
    <property type="protein sequence ID" value="PVU88840.1"/>
    <property type="molecule type" value="Genomic_DNA"/>
</dbReference>
<feature type="binding site" evidence="13">
    <location>
        <position position="133"/>
    </location>
    <ligand>
        <name>Zn(2+)</name>
        <dbReference type="ChEBI" id="CHEBI:29105"/>
    </ligand>
</feature>
<dbReference type="GO" id="GO:0005829">
    <property type="term" value="C:cytosol"/>
    <property type="evidence" value="ECO:0007669"/>
    <property type="project" value="TreeGrafter"/>
</dbReference>
<dbReference type="EC" id="5.3.1.8" evidence="5"/>
<gene>
    <name evidence="19" type="ORF">BB559_002776</name>
    <name evidence="18" type="ORF">BB559_005366</name>
</gene>
<dbReference type="InterPro" id="IPR011051">
    <property type="entry name" value="RmlC_Cupin_sf"/>
</dbReference>
<dbReference type="PANTHER" id="PTHR10309:SF0">
    <property type="entry name" value="MANNOSE-6-PHOSPHATE ISOMERASE"/>
    <property type="match status" value="1"/>
</dbReference>
<evidence type="ECO:0000259" key="15">
    <source>
        <dbReference type="Pfam" id="PF20511"/>
    </source>
</evidence>
<keyword evidence="9" id="KW-0413">Isomerase</keyword>
<dbReference type="Gene3D" id="2.60.120.10">
    <property type="entry name" value="Jelly Rolls"/>
    <property type="match status" value="2"/>
</dbReference>
<evidence type="ECO:0000256" key="8">
    <source>
        <dbReference type="ARBA" id="ARBA00022833"/>
    </source>
</evidence>
<dbReference type="Pfam" id="PF21621">
    <property type="entry name" value="MPI_cupin_dom"/>
    <property type="match status" value="1"/>
</dbReference>
<comment type="function">
    <text evidence="2">Involved in the synthesis of the GDP-mannose and dolichol-phosphate-mannose required for a number of critical mannosyl transfer reactions.</text>
</comment>
<dbReference type="PIRSF" id="PIRSF001480">
    <property type="entry name" value="Mannose-6-phosphate_isomerase"/>
    <property type="match status" value="1"/>
</dbReference>
<dbReference type="OrthoDB" id="6605218at2759"/>
<evidence type="ECO:0000256" key="7">
    <source>
        <dbReference type="ARBA" id="ARBA00022723"/>
    </source>
</evidence>
<dbReference type="Pfam" id="PF20512">
    <property type="entry name" value="PMI_typeI_hel"/>
    <property type="match status" value="1"/>
</dbReference>
<evidence type="ECO:0000256" key="5">
    <source>
        <dbReference type="ARBA" id="ARBA00011956"/>
    </source>
</evidence>
<dbReference type="PROSITE" id="PS00966">
    <property type="entry name" value="PMI_I_2"/>
    <property type="match status" value="1"/>
</dbReference>
<dbReference type="GO" id="GO:0005975">
    <property type="term" value="P:carbohydrate metabolic process"/>
    <property type="evidence" value="ECO:0007669"/>
    <property type="project" value="InterPro"/>
</dbReference>
<dbReference type="InterPro" id="IPR018050">
    <property type="entry name" value="Pmannose_isomerase-type1_CS"/>
</dbReference>
<dbReference type="InterPro" id="IPR046457">
    <property type="entry name" value="PMI_typeI_cat"/>
</dbReference>
<keyword evidence="20" id="KW-1185">Reference proteome</keyword>
<dbReference type="Gene3D" id="1.10.441.10">
    <property type="entry name" value="Phosphomannose Isomerase, domain 2"/>
    <property type="match status" value="1"/>
</dbReference>
<dbReference type="PROSITE" id="PS00965">
    <property type="entry name" value="PMI_I_1"/>
    <property type="match status" value="1"/>
</dbReference>
<feature type="binding site" evidence="13">
    <location>
        <position position="271"/>
    </location>
    <ligand>
        <name>Zn(2+)</name>
        <dbReference type="ChEBI" id="CHEBI:29105"/>
    </ligand>
</feature>
<evidence type="ECO:0000256" key="9">
    <source>
        <dbReference type="ARBA" id="ARBA00023235"/>
    </source>
</evidence>
<feature type="binding site" evidence="13">
    <location>
        <position position="106"/>
    </location>
    <ligand>
        <name>Zn(2+)</name>
        <dbReference type="ChEBI" id="CHEBI:29105"/>
    </ligand>
</feature>
<evidence type="ECO:0000313" key="19">
    <source>
        <dbReference type="EMBL" id="PVU95307.1"/>
    </source>
</evidence>
<evidence type="ECO:0000256" key="13">
    <source>
        <dbReference type="PIRSR" id="PIRSR001480-2"/>
    </source>
</evidence>
<evidence type="ECO:0000259" key="17">
    <source>
        <dbReference type="Pfam" id="PF21621"/>
    </source>
</evidence>
<dbReference type="GO" id="GO:0009298">
    <property type="term" value="P:GDP-mannose biosynthetic process"/>
    <property type="evidence" value="ECO:0007669"/>
    <property type="project" value="UniProtKB-UniPathway"/>
</dbReference>
<dbReference type="InterPro" id="IPR046458">
    <property type="entry name" value="PMI_typeI_hel"/>
</dbReference>
<evidence type="ECO:0000256" key="14">
    <source>
        <dbReference type="RuleBase" id="RU004248"/>
    </source>
</evidence>
<name>A0A2T9Y926_9FUNG</name>
<evidence type="ECO:0000313" key="20">
    <source>
        <dbReference type="Proteomes" id="UP000245699"/>
    </source>
</evidence>
<evidence type="ECO:0000256" key="4">
    <source>
        <dbReference type="ARBA" id="ARBA00010772"/>
    </source>
</evidence>